<accession>A0A6J1RBA3</accession>
<evidence type="ECO:0000313" key="3">
    <source>
        <dbReference type="RefSeq" id="XP_024892002.1"/>
    </source>
</evidence>
<proteinExistence type="predicted"/>
<sequence>MSKVEQSVKEILNAQTEIERSMEAIDNTNILVGEEVAYSDLSTAETTNIVTEIIRAFAEDVNADTLKQNAKGNNAVCISKLEAQVRKRTIKCDSCRNKLKDTETKLAALQTFYDVIINHGGDDEDISLQQSVEQLREQLVQTALMMYEERNRVIVNQKNQINALNNQVTSLKEVVSITRYLLQICNMEAKQLQAKVDNTKKKISEERDRHNTMINKMNAAMRLNANLKKEKFSYFYFKVF</sequence>
<dbReference type="AlphaFoldDB" id="A0A6J1RBA3"/>
<organism evidence="2 3">
    <name type="scientific">Temnothorax curvispinosus</name>
    <dbReference type="NCBI Taxonomy" id="300111"/>
    <lineage>
        <taxon>Eukaryota</taxon>
        <taxon>Metazoa</taxon>
        <taxon>Ecdysozoa</taxon>
        <taxon>Arthropoda</taxon>
        <taxon>Hexapoda</taxon>
        <taxon>Insecta</taxon>
        <taxon>Pterygota</taxon>
        <taxon>Neoptera</taxon>
        <taxon>Endopterygota</taxon>
        <taxon>Hymenoptera</taxon>
        <taxon>Apocrita</taxon>
        <taxon>Aculeata</taxon>
        <taxon>Formicoidea</taxon>
        <taxon>Formicidae</taxon>
        <taxon>Myrmicinae</taxon>
        <taxon>Temnothorax</taxon>
    </lineage>
</organism>
<keyword evidence="2" id="KW-1185">Reference proteome</keyword>
<dbReference type="Proteomes" id="UP000504618">
    <property type="component" value="Unplaced"/>
</dbReference>
<protein>
    <submittedName>
        <fullName evidence="3">Uncharacterized protein LOC112467551</fullName>
    </submittedName>
</protein>
<keyword evidence="1" id="KW-0175">Coiled coil</keyword>
<reference evidence="3" key="1">
    <citation type="submission" date="2025-08" db="UniProtKB">
        <authorList>
            <consortium name="RefSeq"/>
        </authorList>
    </citation>
    <scope>IDENTIFICATION</scope>
    <source>
        <tissue evidence="3">Whole body</tissue>
    </source>
</reference>
<dbReference type="RefSeq" id="XP_024892002.1">
    <property type="nucleotide sequence ID" value="XM_025036234.1"/>
</dbReference>
<feature type="coiled-coil region" evidence="1">
    <location>
        <begin position="147"/>
        <end position="209"/>
    </location>
</feature>
<evidence type="ECO:0000256" key="1">
    <source>
        <dbReference type="SAM" id="Coils"/>
    </source>
</evidence>
<dbReference type="OrthoDB" id="6620016at2759"/>
<gene>
    <name evidence="3" type="primary">LOC112467551</name>
</gene>
<evidence type="ECO:0000313" key="2">
    <source>
        <dbReference type="Proteomes" id="UP000504618"/>
    </source>
</evidence>
<feature type="non-terminal residue" evidence="3">
    <location>
        <position position="240"/>
    </location>
</feature>
<name>A0A6J1RBA3_9HYME</name>
<dbReference type="GeneID" id="112467551"/>